<name>A0A212K864_9PROT</name>
<dbReference type="Gene3D" id="3.40.630.30">
    <property type="match status" value="1"/>
</dbReference>
<evidence type="ECO:0008006" key="2">
    <source>
        <dbReference type="Google" id="ProtNLM"/>
    </source>
</evidence>
<protein>
    <recommendedName>
        <fullName evidence="2">N-acetyltransferase domain-containing protein</fullName>
    </recommendedName>
</protein>
<sequence>MTGVTLKTVAEVGLDAFIRVPYRLYADLPNWIPPLLLERRDALKAGGSPYRDRAEVEMWVAYRDGRPVGRISAQVDPASLARYPGVGHFGMIAAEDDAEVFDRLFEAAEAWLRARGMTAALGPMNLSINQECGLLVHGFDTVPMMMMPHDPPYAAAHIERRGYAKARDLHAFVLDARTLPERMVKVLKRKLSGGATVRPLNWKDYDAEVARLVAIFNDAWADNWGFVPMDEAEVAHLAKELKPLIDRRLVYFAELDGAAFAFIVCLPNLNAAIGDLGGRLLPFGWAKLLWRLKVRGVTSGRVLLMGVTRAMAATGTGRLAPFHLIGKVHEEVLRQGINTIEIGWILEDNKPMLSIADALCGAPYRTNRIFERALG</sequence>
<dbReference type="InterPro" id="IPR039968">
    <property type="entry name" value="BcerS-like"/>
</dbReference>
<accession>A0A212K864</accession>
<proteinExistence type="predicted"/>
<evidence type="ECO:0000313" key="1">
    <source>
        <dbReference type="EMBL" id="SBW07842.1"/>
    </source>
</evidence>
<dbReference type="PANTHER" id="PTHR41368:SF1">
    <property type="entry name" value="PROTEIN YGHO"/>
    <property type="match status" value="1"/>
</dbReference>
<dbReference type="InterPro" id="IPR016181">
    <property type="entry name" value="Acyl_CoA_acyltransferase"/>
</dbReference>
<dbReference type="PANTHER" id="PTHR41368">
    <property type="entry name" value="PROTEIN YGHO"/>
    <property type="match status" value="1"/>
</dbReference>
<dbReference type="AlphaFoldDB" id="A0A212K864"/>
<reference evidence="1" key="1">
    <citation type="submission" date="2016-04" db="EMBL/GenBank/DDBJ databases">
        <authorList>
            <person name="Evans L.H."/>
            <person name="Alamgir A."/>
            <person name="Owens N."/>
            <person name="Weber N.D."/>
            <person name="Virtaneva K."/>
            <person name="Barbian K."/>
            <person name="Babar A."/>
            <person name="Rosenke K."/>
        </authorList>
    </citation>
    <scope>NUCLEOTIDE SEQUENCE</scope>
    <source>
        <strain evidence="1">86</strain>
    </source>
</reference>
<dbReference type="EMBL" id="FLUO01000001">
    <property type="protein sequence ID" value="SBW07842.1"/>
    <property type="molecule type" value="Genomic_DNA"/>
</dbReference>
<gene>
    <name evidence="1" type="ORF">KL86APRO_12293</name>
</gene>
<organism evidence="1">
    <name type="scientific">uncultured Alphaproteobacteria bacterium</name>
    <dbReference type="NCBI Taxonomy" id="91750"/>
    <lineage>
        <taxon>Bacteria</taxon>
        <taxon>Pseudomonadati</taxon>
        <taxon>Pseudomonadota</taxon>
        <taxon>Alphaproteobacteria</taxon>
        <taxon>environmental samples</taxon>
    </lineage>
</organism>
<dbReference type="SUPFAM" id="SSF55729">
    <property type="entry name" value="Acyl-CoA N-acyltransferases (Nat)"/>
    <property type="match status" value="1"/>
</dbReference>